<evidence type="ECO:0000313" key="3">
    <source>
        <dbReference type="Proteomes" id="UP000486602"/>
    </source>
</evidence>
<reference evidence="2 3" key="1">
    <citation type="submission" date="2020-02" db="EMBL/GenBank/DDBJ databases">
        <title>Out from the shadows clarifying the taxonomy of the family Cryomorphaceae and related taxa by utilizing the GTDB taxonomic framework.</title>
        <authorList>
            <person name="Bowman J.P."/>
        </authorList>
    </citation>
    <scope>NUCLEOTIDE SEQUENCE [LARGE SCALE GENOMIC DNA]</scope>
    <source>
        <strain evidence="2 3">QSSC 1-22</strain>
    </source>
</reference>
<dbReference type="InterPro" id="IPR016181">
    <property type="entry name" value="Acyl_CoA_acyltransferase"/>
</dbReference>
<gene>
    <name evidence="2" type="ORF">G3O08_10275</name>
</gene>
<keyword evidence="2" id="KW-0808">Transferase</keyword>
<dbReference type="InterPro" id="IPR000182">
    <property type="entry name" value="GNAT_dom"/>
</dbReference>
<sequence length="177" mass="20288">MGHLVNLTFRKAFVADIPQLIDLAKEIWLPTFAVYFSETELNSLFSGMYNTDRITADLQNPHYALHIVENTAQKPVGYFATAIKPTYLKLDKIYVSPKLQGQGIGKWIFDEIVRQAREQSLDSIQLNVNRRNAPAISFYKKLGFKIIRSEDIPGPNGFVYDDFVMEFEVSEGMLIKY</sequence>
<organism evidence="2 3">
    <name type="scientific">Cryomorpha ignava</name>
    <dbReference type="NCBI Taxonomy" id="101383"/>
    <lineage>
        <taxon>Bacteria</taxon>
        <taxon>Pseudomonadati</taxon>
        <taxon>Bacteroidota</taxon>
        <taxon>Flavobacteriia</taxon>
        <taxon>Flavobacteriales</taxon>
        <taxon>Cryomorphaceae</taxon>
        <taxon>Cryomorpha</taxon>
    </lineage>
</organism>
<dbReference type="PANTHER" id="PTHR43617:SF38">
    <property type="entry name" value="N-ACETYLTRANSFERASE DOMAIN-CONTAINING PROTEIN"/>
    <property type="match status" value="1"/>
</dbReference>
<dbReference type="PANTHER" id="PTHR43617">
    <property type="entry name" value="L-AMINO ACID N-ACETYLTRANSFERASE"/>
    <property type="match status" value="1"/>
</dbReference>
<keyword evidence="3" id="KW-1185">Reference proteome</keyword>
<accession>A0A7K3WQU2</accession>
<dbReference type="Gene3D" id="3.40.630.30">
    <property type="match status" value="1"/>
</dbReference>
<protein>
    <submittedName>
        <fullName evidence="2">GNAT family N-acetyltransferase</fullName>
    </submittedName>
</protein>
<comment type="caution">
    <text evidence="2">The sequence shown here is derived from an EMBL/GenBank/DDBJ whole genome shotgun (WGS) entry which is preliminary data.</text>
</comment>
<dbReference type="InterPro" id="IPR050276">
    <property type="entry name" value="MshD_Acetyltransferase"/>
</dbReference>
<dbReference type="EMBL" id="JAAGVY010000016">
    <property type="protein sequence ID" value="NEN23886.1"/>
    <property type="molecule type" value="Genomic_DNA"/>
</dbReference>
<dbReference type="PROSITE" id="PS51186">
    <property type="entry name" value="GNAT"/>
    <property type="match status" value="1"/>
</dbReference>
<feature type="domain" description="N-acetyltransferase" evidence="1">
    <location>
        <begin position="7"/>
        <end position="170"/>
    </location>
</feature>
<dbReference type="SUPFAM" id="SSF55729">
    <property type="entry name" value="Acyl-CoA N-acyltransferases (Nat)"/>
    <property type="match status" value="1"/>
</dbReference>
<proteinExistence type="predicted"/>
<dbReference type="Proteomes" id="UP000486602">
    <property type="component" value="Unassembled WGS sequence"/>
</dbReference>
<dbReference type="AlphaFoldDB" id="A0A7K3WQU2"/>
<name>A0A7K3WQU2_9FLAO</name>
<dbReference type="RefSeq" id="WP_163285277.1">
    <property type="nucleotide sequence ID" value="NZ_JAAGVY010000016.1"/>
</dbReference>
<evidence type="ECO:0000313" key="2">
    <source>
        <dbReference type="EMBL" id="NEN23886.1"/>
    </source>
</evidence>
<dbReference type="Pfam" id="PF00583">
    <property type="entry name" value="Acetyltransf_1"/>
    <property type="match status" value="1"/>
</dbReference>
<evidence type="ECO:0000259" key="1">
    <source>
        <dbReference type="PROSITE" id="PS51186"/>
    </source>
</evidence>
<dbReference type="CDD" id="cd04301">
    <property type="entry name" value="NAT_SF"/>
    <property type="match status" value="1"/>
</dbReference>
<dbReference type="GO" id="GO:0016747">
    <property type="term" value="F:acyltransferase activity, transferring groups other than amino-acyl groups"/>
    <property type="evidence" value="ECO:0007669"/>
    <property type="project" value="InterPro"/>
</dbReference>